<gene>
    <name evidence="4" type="ORF">ACELLULO517_09585</name>
</gene>
<dbReference type="Proteomes" id="UP000721844">
    <property type="component" value="Unassembled WGS sequence"/>
</dbReference>
<comment type="caution">
    <text evidence="4">The sequence shown here is derived from an EMBL/GenBank/DDBJ whole genome shotgun (WGS) entry which is preliminary data.</text>
</comment>
<dbReference type="NCBIfam" id="TIGR03558">
    <property type="entry name" value="oxido_grp_1"/>
    <property type="match status" value="1"/>
</dbReference>
<reference evidence="4 5" key="1">
    <citation type="journal article" date="2021" name="Microorganisms">
        <title>Acidisoma silvae sp. nov. and Acidisomacellulosilytica sp. nov., Two Acidophilic Bacteria Isolated from Decaying Wood, Hydrolyzing Cellulose and Producing Poly-3-hydroxybutyrate.</title>
        <authorList>
            <person name="Mieszkin S."/>
            <person name="Pouder E."/>
            <person name="Uroz S."/>
            <person name="Simon-Colin C."/>
            <person name="Alain K."/>
        </authorList>
    </citation>
    <scope>NUCLEOTIDE SEQUENCE [LARGE SCALE GENOMIC DNA]</scope>
    <source>
        <strain evidence="4 5">HW T5.17</strain>
    </source>
</reference>
<dbReference type="InterPro" id="IPR019949">
    <property type="entry name" value="CmoO-like"/>
</dbReference>
<organism evidence="4 5">
    <name type="scientific">Acidisoma cellulosilyticum</name>
    <dbReference type="NCBI Taxonomy" id="2802395"/>
    <lineage>
        <taxon>Bacteria</taxon>
        <taxon>Pseudomonadati</taxon>
        <taxon>Pseudomonadota</taxon>
        <taxon>Alphaproteobacteria</taxon>
        <taxon>Acetobacterales</taxon>
        <taxon>Acidocellaceae</taxon>
        <taxon>Acidisoma</taxon>
    </lineage>
</organism>
<sequence>MSAHKTLRISVLDQAPIAANRTGGQALRQVIDLARLAERSGFHRYWIAEHHATPGLASASPEVLLGAVGMATARIRIGTGGVMLPHYSPFKVAETFSMLAGLFPDRVDLGLGRAPGSDGRTAYALQRDRRERAPDDFPQVLAELLGYLDDRIPESHPFAYLSKTLPGGTDKPAPWMLGTSPDSAAWAAELGLPYCIADFINPHGAELAEQYRQAFRPNPDRGITAPQVMVASWSITADTVAEAERLALSSRMLFKLLHRGELIAVPSPEEARRFLESDTAPNTRRRRLVLGTPDLVRAGLEAIAAEYGAEEVMVVNIMYEHDARLRSYALLAEAFGLPEQLQN</sequence>
<dbReference type="GO" id="GO:0005829">
    <property type="term" value="C:cytosol"/>
    <property type="evidence" value="ECO:0007669"/>
    <property type="project" value="TreeGrafter"/>
</dbReference>
<dbReference type="EMBL" id="JAESVA010000003">
    <property type="protein sequence ID" value="MCB8880483.1"/>
    <property type="molecule type" value="Genomic_DNA"/>
</dbReference>
<dbReference type="InterPro" id="IPR011251">
    <property type="entry name" value="Luciferase-like_dom"/>
</dbReference>
<dbReference type="CDD" id="cd00347">
    <property type="entry name" value="Flavin_utilizing_monoxygenases"/>
    <property type="match status" value="1"/>
</dbReference>
<keyword evidence="5" id="KW-1185">Reference proteome</keyword>
<evidence type="ECO:0000256" key="1">
    <source>
        <dbReference type="ARBA" id="ARBA00007789"/>
    </source>
</evidence>
<name>A0A963Z0E3_9PROT</name>
<dbReference type="SUPFAM" id="SSF51679">
    <property type="entry name" value="Bacterial luciferase-like"/>
    <property type="match status" value="1"/>
</dbReference>
<evidence type="ECO:0000259" key="3">
    <source>
        <dbReference type="Pfam" id="PF00296"/>
    </source>
</evidence>
<accession>A0A963Z0E3</accession>
<feature type="domain" description="Luciferase-like" evidence="3">
    <location>
        <begin position="9"/>
        <end position="309"/>
    </location>
</feature>
<evidence type="ECO:0000256" key="2">
    <source>
        <dbReference type="ARBA" id="ARBA00074555"/>
    </source>
</evidence>
<evidence type="ECO:0000313" key="5">
    <source>
        <dbReference type="Proteomes" id="UP000721844"/>
    </source>
</evidence>
<dbReference type="FunFam" id="3.20.20.30:FF:000002">
    <property type="entry name" value="LLM class flavin-dependent oxidoreductase"/>
    <property type="match status" value="1"/>
</dbReference>
<dbReference type="GO" id="GO:0016705">
    <property type="term" value="F:oxidoreductase activity, acting on paired donors, with incorporation or reduction of molecular oxygen"/>
    <property type="evidence" value="ECO:0007669"/>
    <property type="project" value="InterPro"/>
</dbReference>
<dbReference type="Gene3D" id="3.20.20.30">
    <property type="entry name" value="Luciferase-like domain"/>
    <property type="match status" value="1"/>
</dbReference>
<protein>
    <recommendedName>
        <fullName evidence="2">Luciferase-like monooxygenase</fullName>
    </recommendedName>
</protein>
<proteinExistence type="predicted"/>
<dbReference type="AlphaFoldDB" id="A0A963Z0E3"/>
<dbReference type="PANTHER" id="PTHR30137">
    <property type="entry name" value="LUCIFERASE-LIKE MONOOXYGENASE"/>
    <property type="match status" value="1"/>
</dbReference>
<dbReference type="InterPro" id="IPR036661">
    <property type="entry name" value="Luciferase-like_sf"/>
</dbReference>
<dbReference type="InterPro" id="IPR050766">
    <property type="entry name" value="Bact_Lucif_Oxidored"/>
</dbReference>
<dbReference type="RefSeq" id="WP_227307151.1">
    <property type="nucleotide sequence ID" value="NZ_JAESVA010000003.1"/>
</dbReference>
<evidence type="ECO:0000313" key="4">
    <source>
        <dbReference type="EMBL" id="MCB8880483.1"/>
    </source>
</evidence>
<comment type="similarity">
    <text evidence="1">To bacterial alkanal monooxygenase alpha and beta chains.</text>
</comment>
<dbReference type="PANTHER" id="PTHR30137:SF6">
    <property type="entry name" value="LUCIFERASE-LIKE MONOOXYGENASE"/>
    <property type="match status" value="1"/>
</dbReference>
<dbReference type="Pfam" id="PF00296">
    <property type="entry name" value="Bac_luciferase"/>
    <property type="match status" value="1"/>
</dbReference>